<evidence type="ECO:0000313" key="3">
    <source>
        <dbReference type="Proteomes" id="UP000324897"/>
    </source>
</evidence>
<reference evidence="2 3" key="1">
    <citation type="journal article" date="2019" name="Sci. Rep.">
        <title>A high-quality genome of Eragrostis curvula grass provides insights into Poaceae evolution and supports new strategies to enhance forage quality.</title>
        <authorList>
            <person name="Carballo J."/>
            <person name="Santos B.A.C.M."/>
            <person name="Zappacosta D."/>
            <person name="Garbus I."/>
            <person name="Selva J.P."/>
            <person name="Gallo C.A."/>
            <person name="Diaz A."/>
            <person name="Albertini E."/>
            <person name="Caccamo M."/>
            <person name="Echenique V."/>
        </authorList>
    </citation>
    <scope>NUCLEOTIDE SEQUENCE [LARGE SCALE GENOMIC DNA]</scope>
    <source>
        <strain evidence="3">cv. Victoria</strain>
        <tissue evidence="2">Leaf</tissue>
    </source>
</reference>
<dbReference type="PANTHER" id="PTHR35828:SF3">
    <property type="entry name" value="OS03G0775900 PROTEIN"/>
    <property type="match status" value="1"/>
</dbReference>
<proteinExistence type="predicted"/>
<dbReference type="Gramene" id="TVU44785">
    <property type="protein sequence ID" value="TVU44785"/>
    <property type="gene ID" value="EJB05_04241"/>
</dbReference>
<organism evidence="2 3">
    <name type="scientific">Eragrostis curvula</name>
    <name type="common">weeping love grass</name>
    <dbReference type="NCBI Taxonomy" id="38414"/>
    <lineage>
        <taxon>Eukaryota</taxon>
        <taxon>Viridiplantae</taxon>
        <taxon>Streptophyta</taxon>
        <taxon>Embryophyta</taxon>
        <taxon>Tracheophyta</taxon>
        <taxon>Spermatophyta</taxon>
        <taxon>Magnoliopsida</taxon>
        <taxon>Liliopsida</taxon>
        <taxon>Poales</taxon>
        <taxon>Poaceae</taxon>
        <taxon>PACMAD clade</taxon>
        <taxon>Chloridoideae</taxon>
        <taxon>Eragrostideae</taxon>
        <taxon>Eragrostidinae</taxon>
        <taxon>Eragrostis</taxon>
    </lineage>
</organism>
<feature type="non-terminal residue" evidence="2">
    <location>
        <position position="1"/>
    </location>
</feature>
<feature type="domain" description="DUF7595" evidence="1">
    <location>
        <begin position="30"/>
        <end position="243"/>
    </location>
</feature>
<comment type="caution">
    <text evidence="2">The sequence shown here is derived from an EMBL/GenBank/DDBJ whole genome shotgun (WGS) entry which is preliminary data.</text>
</comment>
<name>A0A5J9WA65_9POAL</name>
<dbReference type="Pfam" id="PF24523">
    <property type="entry name" value="DUF7595"/>
    <property type="match status" value="1"/>
</dbReference>
<dbReference type="AlphaFoldDB" id="A0A5J9WA65"/>
<sequence>MLDDKYPHAFQLLIADRGLRTQIFSSEHGTWSDVVQTDHTLLPKDLSQKFADHASHPVVLGRRRAVVHWLCSDYGIIALDVGTAQARLIELPSNCFHRVTTTQQGQRDKGLCLTASADGRLSLLVPEYLTICVWTTTAVAAEETFSISATTTHPRWTRQVVIQRSAIDGRNGPGWVVRFFGFGERSGTVILQMREVGLVEINLGSREARVLSREFKELDDLRLFQMCLHETDLSALIQTMKPF</sequence>
<dbReference type="PANTHER" id="PTHR35828">
    <property type="entry name" value="OS08G0203800 PROTEIN-RELATED"/>
    <property type="match status" value="1"/>
</dbReference>
<evidence type="ECO:0000313" key="2">
    <source>
        <dbReference type="EMBL" id="TVU44785.1"/>
    </source>
</evidence>
<dbReference type="InterPro" id="IPR056016">
    <property type="entry name" value="DUF7595"/>
</dbReference>
<dbReference type="Proteomes" id="UP000324897">
    <property type="component" value="Chromosome 5"/>
</dbReference>
<accession>A0A5J9WA65</accession>
<keyword evidence="3" id="KW-1185">Reference proteome</keyword>
<dbReference type="OrthoDB" id="692426at2759"/>
<dbReference type="EMBL" id="RWGY01000004">
    <property type="protein sequence ID" value="TVU44785.1"/>
    <property type="molecule type" value="Genomic_DNA"/>
</dbReference>
<protein>
    <recommendedName>
        <fullName evidence="1">DUF7595 domain-containing protein</fullName>
    </recommendedName>
</protein>
<gene>
    <name evidence="2" type="ORF">EJB05_04241</name>
</gene>
<evidence type="ECO:0000259" key="1">
    <source>
        <dbReference type="Pfam" id="PF24523"/>
    </source>
</evidence>